<evidence type="ECO:0000313" key="8">
    <source>
        <dbReference type="Proteomes" id="UP000289738"/>
    </source>
</evidence>
<evidence type="ECO:0000256" key="4">
    <source>
        <dbReference type="ARBA" id="ARBA00023163"/>
    </source>
</evidence>
<evidence type="ECO:0000259" key="6">
    <source>
        <dbReference type="PROSITE" id="PS50863"/>
    </source>
</evidence>
<dbReference type="CDD" id="cd10017">
    <property type="entry name" value="B3_DNA"/>
    <property type="match status" value="1"/>
</dbReference>
<evidence type="ECO:0000256" key="1">
    <source>
        <dbReference type="ARBA" id="ARBA00004123"/>
    </source>
</evidence>
<dbReference type="SMART" id="SM01019">
    <property type="entry name" value="B3"/>
    <property type="match status" value="2"/>
</dbReference>
<keyword evidence="5" id="KW-0539">Nucleus</keyword>
<dbReference type="SUPFAM" id="SSF101936">
    <property type="entry name" value="DNA-binding pseudobarrel domain"/>
    <property type="match status" value="2"/>
</dbReference>
<keyword evidence="2" id="KW-0805">Transcription regulation</keyword>
<dbReference type="GO" id="GO:0003677">
    <property type="term" value="F:DNA binding"/>
    <property type="evidence" value="ECO:0007669"/>
    <property type="project" value="UniProtKB-KW"/>
</dbReference>
<feature type="domain" description="TF-B3" evidence="6">
    <location>
        <begin position="6"/>
        <end position="102"/>
    </location>
</feature>
<dbReference type="PANTHER" id="PTHR31920">
    <property type="entry name" value="B3 DOMAIN-CONTAINING"/>
    <property type="match status" value="1"/>
</dbReference>
<keyword evidence="8" id="KW-1185">Reference proteome</keyword>
<proteinExistence type="predicted"/>
<accession>A0A444ZIL9</accession>
<evidence type="ECO:0000256" key="5">
    <source>
        <dbReference type="ARBA" id="ARBA00023242"/>
    </source>
</evidence>
<comment type="subcellular location">
    <subcellularLocation>
        <location evidence="1">Nucleus</location>
    </subcellularLocation>
</comment>
<dbReference type="InterPro" id="IPR015300">
    <property type="entry name" value="DNA-bd_pseudobarrel_sf"/>
</dbReference>
<keyword evidence="3" id="KW-0238">DNA-binding</keyword>
<evidence type="ECO:0000256" key="2">
    <source>
        <dbReference type="ARBA" id="ARBA00023015"/>
    </source>
</evidence>
<gene>
    <name evidence="7" type="ORF">Ahy_B04g070725</name>
</gene>
<organism evidence="7 8">
    <name type="scientific">Arachis hypogaea</name>
    <name type="common">Peanut</name>
    <dbReference type="NCBI Taxonomy" id="3818"/>
    <lineage>
        <taxon>Eukaryota</taxon>
        <taxon>Viridiplantae</taxon>
        <taxon>Streptophyta</taxon>
        <taxon>Embryophyta</taxon>
        <taxon>Tracheophyta</taxon>
        <taxon>Spermatophyta</taxon>
        <taxon>Magnoliopsida</taxon>
        <taxon>eudicotyledons</taxon>
        <taxon>Gunneridae</taxon>
        <taxon>Pentapetalae</taxon>
        <taxon>rosids</taxon>
        <taxon>fabids</taxon>
        <taxon>Fabales</taxon>
        <taxon>Fabaceae</taxon>
        <taxon>Papilionoideae</taxon>
        <taxon>50 kb inversion clade</taxon>
        <taxon>dalbergioids sensu lato</taxon>
        <taxon>Dalbergieae</taxon>
        <taxon>Pterocarpus clade</taxon>
        <taxon>Arachis</taxon>
    </lineage>
</organism>
<protein>
    <recommendedName>
        <fullName evidence="6">TF-B3 domain-containing protein</fullName>
    </recommendedName>
</protein>
<comment type="caution">
    <text evidence="7">The sequence shown here is derived from an EMBL/GenBank/DDBJ whole genome shotgun (WGS) entry which is preliminary data.</text>
</comment>
<dbReference type="GO" id="GO:0005634">
    <property type="term" value="C:nucleus"/>
    <property type="evidence" value="ECO:0007669"/>
    <property type="project" value="UniProtKB-SubCell"/>
</dbReference>
<evidence type="ECO:0000256" key="3">
    <source>
        <dbReference type="ARBA" id="ARBA00023125"/>
    </source>
</evidence>
<dbReference type="InterPro" id="IPR050655">
    <property type="entry name" value="Plant_B3_domain"/>
</dbReference>
<keyword evidence="4" id="KW-0804">Transcription</keyword>
<sequence length="296" mass="34265">MPTLADFRFFRFIIPNTENQIRMPAAFSNLVQENMSNPVEISTINGQSWSISWVVEEEHPHRIVFTRGWRAFYEHYHLRIGATMLLSYHHPKFFYVAIHDTRFYKINYGSLPAITAHGNYTVQFFAIIPVNDPDTLMLPLRFSRDYGRSLPRPLTITTPTGHCHCVGWNMEPNGRIVLHGGWDAVREHYGLRDQWLVLFHYHEVQNTLYVMFFNGHTMEINYLVHAGPGTDSTCIIYPTAPRSRHIADGFRSINPFFISPIVHRLATHFLPNVPPLPGVYDDSPISITNERGTWTI</sequence>
<dbReference type="AlphaFoldDB" id="A0A444ZIL9"/>
<dbReference type="PANTHER" id="PTHR31920:SF37">
    <property type="entry name" value="B3 DOMAIN-CONTAINING TRANSCRIPTION FACTOR VRN1"/>
    <property type="match status" value="1"/>
</dbReference>
<name>A0A444ZIL9_ARAHY</name>
<dbReference type="Gene3D" id="2.40.330.10">
    <property type="entry name" value="DNA-binding pseudobarrel domain"/>
    <property type="match status" value="2"/>
</dbReference>
<dbReference type="EMBL" id="SDMP01000014">
    <property type="protein sequence ID" value="RYR14060.1"/>
    <property type="molecule type" value="Genomic_DNA"/>
</dbReference>
<dbReference type="Proteomes" id="UP000289738">
    <property type="component" value="Chromosome B04"/>
</dbReference>
<dbReference type="PROSITE" id="PS50863">
    <property type="entry name" value="B3"/>
    <property type="match status" value="1"/>
</dbReference>
<dbReference type="InterPro" id="IPR003340">
    <property type="entry name" value="B3_DNA-bd"/>
</dbReference>
<reference evidence="7 8" key="1">
    <citation type="submission" date="2019-01" db="EMBL/GenBank/DDBJ databases">
        <title>Sequencing of cultivated peanut Arachis hypogaea provides insights into genome evolution and oil improvement.</title>
        <authorList>
            <person name="Chen X."/>
        </authorList>
    </citation>
    <scope>NUCLEOTIDE SEQUENCE [LARGE SCALE GENOMIC DNA]</scope>
    <source>
        <strain evidence="8">cv. Fuhuasheng</strain>
        <tissue evidence="7">Leaves</tissue>
    </source>
</reference>
<evidence type="ECO:0000313" key="7">
    <source>
        <dbReference type="EMBL" id="RYR14060.1"/>
    </source>
</evidence>